<name>A0A1Z5IJY2_9LACO</name>
<feature type="transmembrane region" description="Helical" evidence="1">
    <location>
        <begin position="204"/>
        <end position="223"/>
    </location>
</feature>
<feature type="transmembrane region" description="Helical" evidence="1">
    <location>
        <begin position="178"/>
        <end position="198"/>
    </location>
</feature>
<protein>
    <recommendedName>
        <fullName evidence="4">Glycosyltransferase RgtA/B/C/D-like domain-containing protein</fullName>
    </recommendedName>
</protein>
<feature type="transmembrane region" description="Helical" evidence="1">
    <location>
        <begin position="497"/>
        <end position="516"/>
    </location>
</feature>
<feature type="transmembrane region" description="Helical" evidence="1">
    <location>
        <begin position="146"/>
        <end position="166"/>
    </location>
</feature>
<feature type="transmembrane region" description="Helical" evidence="1">
    <location>
        <begin position="33"/>
        <end position="50"/>
    </location>
</feature>
<keyword evidence="1" id="KW-0812">Transmembrane</keyword>
<feature type="transmembrane region" description="Helical" evidence="1">
    <location>
        <begin position="466"/>
        <end position="485"/>
    </location>
</feature>
<evidence type="ECO:0000256" key="1">
    <source>
        <dbReference type="SAM" id="Phobius"/>
    </source>
</evidence>
<evidence type="ECO:0000313" key="2">
    <source>
        <dbReference type="EMBL" id="GAX01989.1"/>
    </source>
</evidence>
<feature type="transmembrane region" description="Helical" evidence="1">
    <location>
        <begin position="70"/>
        <end position="88"/>
    </location>
</feature>
<dbReference type="OrthoDB" id="2240371at2"/>
<gene>
    <name evidence="2" type="ORF">IWT126_02053</name>
</gene>
<dbReference type="Proteomes" id="UP000198402">
    <property type="component" value="Unassembled WGS sequence"/>
</dbReference>
<accession>A0A1Z5IJY2</accession>
<feature type="transmembrane region" description="Helical" evidence="1">
    <location>
        <begin position="374"/>
        <end position="396"/>
    </location>
</feature>
<feature type="transmembrane region" description="Helical" evidence="1">
    <location>
        <begin position="235"/>
        <end position="264"/>
    </location>
</feature>
<evidence type="ECO:0008006" key="4">
    <source>
        <dbReference type="Google" id="ProtNLM"/>
    </source>
</evidence>
<dbReference type="RefSeq" id="WP_089137110.1">
    <property type="nucleotide sequence ID" value="NZ_BCMG01000011.1"/>
</dbReference>
<keyword evidence="1" id="KW-1133">Transmembrane helix</keyword>
<keyword evidence="1" id="KW-0472">Membrane</keyword>
<evidence type="ECO:0000313" key="3">
    <source>
        <dbReference type="Proteomes" id="UP000198402"/>
    </source>
</evidence>
<feature type="transmembrane region" description="Helical" evidence="1">
    <location>
        <begin position="402"/>
        <end position="420"/>
    </location>
</feature>
<reference evidence="2 3" key="1">
    <citation type="submission" date="2015-11" db="EMBL/GenBank/DDBJ databases">
        <title>Draft genome sequences of new species of the genus Lactobacillus isolated from orchardgrass silage.</title>
        <authorList>
            <person name="Tohno M."/>
            <person name="Tanizawa Y."/>
            <person name="Arita M."/>
        </authorList>
    </citation>
    <scope>NUCLEOTIDE SEQUENCE [LARGE SCALE GENOMIC DNA]</scope>
    <source>
        <strain evidence="2 3">IWT126</strain>
    </source>
</reference>
<keyword evidence="3" id="KW-1185">Reference proteome</keyword>
<feature type="transmembrane region" description="Helical" evidence="1">
    <location>
        <begin position="441"/>
        <end position="460"/>
    </location>
</feature>
<proteinExistence type="predicted"/>
<organism evidence="2 3">
    <name type="scientific">Secundilactobacillus silagei JCM 19001</name>
    <dbReference type="NCBI Taxonomy" id="1302250"/>
    <lineage>
        <taxon>Bacteria</taxon>
        <taxon>Bacillati</taxon>
        <taxon>Bacillota</taxon>
        <taxon>Bacilli</taxon>
        <taxon>Lactobacillales</taxon>
        <taxon>Lactobacillaceae</taxon>
        <taxon>Secundilactobacillus</taxon>
    </lineage>
</organism>
<feature type="transmembrane region" description="Helical" evidence="1">
    <location>
        <begin position="276"/>
        <end position="295"/>
    </location>
</feature>
<dbReference type="AlphaFoldDB" id="A0A1Z5IJY2"/>
<sequence length="657" mass="74988">MRIKKISMTAILALLLALMMVIGIISNLLMPANLKATCLVLAGVLIIWYIKPRFLKWNERLSEANTTRILTVIMLLIMVIQLLVIRFLPASVYHDPFRVLVQAEQLSHGNLSWNDSVYFWRFPNNVSLTILLSGWLKFTNLLHLDTYWGVHLLSFTLLDIFIFAILRSVRRLSHQHGVTLLAALFFLVSPFAYTYYLQVFYSDLPTLLCLAIVFNVLIGWSTFSHVKKIVTGVGLVLSVVVGEVVKPNLIVLLIAAVLVTVWLLLKDRQQLNLIKMPLILIILGFVLAVPTSVGLKSASHFHNNNEYAFPATHWIWMSYNPQGDGRYQSSDVQLLSSIQGKQAKQNYLKKALPQRLETLGPVGIGRRWIEKAGILLNVSLMPQAYTGGFVAAPKLYQKFEPQLSALGMVIMRVGFILLYAETLLRCLRLWRRRSQLTDDPRIMLTVLTALGYIAFHTLLWETESRYGQVMIPLLGILCAIPNLALDSDKRNQFRTKSESWLTFGALVLIVGTYATAPHALYNNRGHDVAEQQSQLSLQFDAKKTQIRPYDTLSQQVTLNHQARYFEVSLAPAAEFSGTLINERTQQHYELFRAYKALTLKRTLPTGQYRIQLRNDLQRSQSVLITKTQSYRLAPYPLEIDQHPHPYWSFVYKFARAR</sequence>
<comment type="caution">
    <text evidence="2">The sequence shown here is derived from an EMBL/GenBank/DDBJ whole genome shotgun (WGS) entry which is preliminary data.</text>
</comment>
<dbReference type="EMBL" id="BCMG01000011">
    <property type="protein sequence ID" value="GAX01989.1"/>
    <property type="molecule type" value="Genomic_DNA"/>
</dbReference>
<dbReference type="STRING" id="1302250.GCA_001313225_01939"/>